<keyword evidence="2" id="KW-1185">Reference proteome</keyword>
<dbReference type="PANTHER" id="PTHR42695:SF5">
    <property type="entry name" value="GLUTAMINE AMIDOTRANSFERASE YLR126C-RELATED"/>
    <property type="match status" value="1"/>
</dbReference>
<proteinExistence type="predicted"/>
<dbReference type="Proteomes" id="UP001162087">
    <property type="component" value="Chromosome 12"/>
</dbReference>
<dbReference type="SUPFAM" id="SSF52317">
    <property type="entry name" value="Class I glutamine amidotransferase-like"/>
    <property type="match status" value="1"/>
</dbReference>
<dbReference type="Pfam" id="PF00117">
    <property type="entry name" value="GATase"/>
    <property type="match status" value="1"/>
</dbReference>
<evidence type="ECO:0000313" key="1">
    <source>
        <dbReference type="EMBL" id="CAI4046114.1"/>
    </source>
</evidence>
<gene>
    <name evidence="1" type="primary">SKDI12G1710</name>
    <name evidence="1" type="ORF">SKDI_12G1710</name>
</gene>
<dbReference type="InterPro" id="IPR044992">
    <property type="entry name" value="ChyE-like"/>
</dbReference>
<dbReference type="PROSITE" id="PS51273">
    <property type="entry name" value="GATASE_TYPE_1"/>
    <property type="match status" value="1"/>
</dbReference>
<dbReference type="EMBL" id="OX365907">
    <property type="protein sequence ID" value="CAI4046114.1"/>
    <property type="molecule type" value="Genomic_DNA"/>
</dbReference>
<sequence length="251" mass="28894">MTVRKIAILYTDEDNEWSKPWGNFVDMAVKLLEQTKKLEFVKEDVEYEVFHVQNGQFPKLSELQKDEYLGIYITGSKYDSFDNKIEWIIKLRDFLNEMLTSKVEYPPVAGICFGHQVIAAALGSSVGRNPKGFEGGVVSLRLNSLGQELFESETLNLSEVHNDCVFNVPDGYQNWASSDKCQNQGFYRKNKVLTFQGHPEFTSEVAQKGLLKSQDKLDPKEFDRYERQCRELNNDGIRAARNIWKLFLQGV</sequence>
<name>A0AA35J293_SACK1</name>
<dbReference type="GO" id="GO:0005634">
    <property type="term" value="C:nucleus"/>
    <property type="evidence" value="ECO:0007669"/>
    <property type="project" value="TreeGrafter"/>
</dbReference>
<dbReference type="OrthoDB" id="92161at2759"/>
<dbReference type="InterPro" id="IPR029062">
    <property type="entry name" value="Class_I_gatase-like"/>
</dbReference>
<evidence type="ECO:0000313" key="2">
    <source>
        <dbReference type="Proteomes" id="UP001162087"/>
    </source>
</evidence>
<dbReference type="Gene3D" id="3.40.50.880">
    <property type="match status" value="1"/>
</dbReference>
<accession>A0AA35J293</accession>
<protein>
    <submittedName>
        <fullName evidence="1">Uncharacterized protein</fullName>
    </submittedName>
</protein>
<organism evidence="1 2">
    <name type="scientific">Saccharomyces kudriavzevii (strain ATCC MYA-4449 / AS 2.2408 / CBS 8840 / NBRC 1802 / NCYC 2889)</name>
    <name type="common">Yeast</name>
    <dbReference type="NCBI Taxonomy" id="226230"/>
    <lineage>
        <taxon>Eukaryota</taxon>
        <taxon>Fungi</taxon>
        <taxon>Dikarya</taxon>
        <taxon>Ascomycota</taxon>
        <taxon>Saccharomycotina</taxon>
        <taxon>Saccharomycetes</taxon>
        <taxon>Saccharomycetales</taxon>
        <taxon>Saccharomycetaceae</taxon>
        <taxon>Saccharomyces</taxon>
    </lineage>
</organism>
<dbReference type="GO" id="GO:0005829">
    <property type="term" value="C:cytosol"/>
    <property type="evidence" value="ECO:0007669"/>
    <property type="project" value="TreeGrafter"/>
</dbReference>
<dbReference type="InterPro" id="IPR017926">
    <property type="entry name" value="GATASE"/>
</dbReference>
<dbReference type="PANTHER" id="PTHR42695">
    <property type="entry name" value="GLUTAMINE AMIDOTRANSFERASE YLR126C-RELATED"/>
    <property type="match status" value="1"/>
</dbReference>
<dbReference type="CDD" id="cd01741">
    <property type="entry name" value="GATase1_1"/>
    <property type="match status" value="1"/>
</dbReference>
<reference evidence="1" key="1">
    <citation type="submission" date="2022-10" db="EMBL/GenBank/DDBJ databases">
        <authorList>
            <person name="Byrne P K."/>
        </authorList>
    </citation>
    <scope>NUCLEOTIDE SEQUENCE</scope>
    <source>
        <strain evidence="1">IFO1802</strain>
    </source>
</reference>